<dbReference type="EMBL" id="JABXWD010000438">
    <property type="protein sequence ID" value="MBV6343082.1"/>
    <property type="molecule type" value="Genomic_DNA"/>
</dbReference>
<evidence type="ECO:0000259" key="1">
    <source>
        <dbReference type="Pfam" id="PF22555"/>
    </source>
</evidence>
<sequence length="424" mass="49029">MFLGSIPKKIAQELEAITREKVIVLGSGNFRSEIAMQGRENLITSSDVSTYSTIIGEYLCDGDYKKEVVGELSILNEYSGAEYVAGIVQLLDFSQLRDIEADNRIKRHIVKNLDKMIKDKAVGIAKLKEIMRLERFVRQCMVSLYDKPEFERHLILAFPPTYTAGYEKMFKKFNESIIDRLPPYTEIDNEVYELLCHGIIERGKYVLYTDRPVEGVDPLILYQEPKKKPVFLYSDYLKTKKYITVNMEMPEIGVYERATFEDIERDGIQLGYLSMKDEAYFRTVYIKKAVPSTPQNSVAVMLKSGEKIVGIVLYSTSKHDQTYLWADYAISEAPRVSKLVLTIAKTRECVKFFDSRYVMWTKRLKTTVFTKQPVSMKYRGVFELVFRNEKEGKLLYEADVVDNTVEEVVAGWLEKSRGKQESKR</sequence>
<dbReference type="InterPro" id="IPR054340">
    <property type="entry name" value="GNAT-like_C_phage-like"/>
</dbReference>
<feature type="domain" description="GNAT-like C-terminal" evidence="2">
    <location>
        <begin position="268"/>
        <end position="416"/>
    </location>
</feature>
<evidence type="ECO:0000313" key="3">
    <source>
        <dbReference type="EMBL" id="MBV6343082.1"/>
    </source>
</evidence>
<keyword evidence="4" id="KW-1185">Reference proteome</keyword>
<evidence type="ECO:0000313" key="4">
    <source>
        <dbReference type="Proteomes" id="UP001196980"/>
    </source>
</evidence>
<reference evidence="3 4" key="1">
    <citation type="journal article" date="2020" name="J Geophys Res Biogeosci">
        <title>Magnetotaxis as an Adaptation to Enable Bacterial Shuttling of Microbial Sulfur and Sulfur Cycling Across Aquatic Oxic#Anoxic Interfaces.</title>
        <authorList>
            <person name="Li J."/>
            <person name="Liu P."/>
            <person name="Wang J."/>
            <person name="Roberts A.P."/>
            <person name="Pan Y."/>
        </authorList>
    </citation>
    <scope>NUCLEOTIDE SEQUENCE [LARGE SCALE GENOMIC DNA]</scope>
    <source>
        <strain evidence="3 4">MYR-1_YQ</strain>
    </source>
</reference>
<protein>
    <submittedName>
        <fullName evidence="3">Uncharacterized protein</fullName>
    </submittedName>
</protein>
<dbReference type="Pfam" id="PF22559">
    <property type="entry name" value="GNAT-phage-like"/>
    <property type="match status" value="1"/>
</dbReference>
<dbReference type="Proteomes" id="UP001196980">
    <property type="component" value="Unassembled WGS sequence"/>
</dbReference>
<organism evidence="3 4">
    <name type="scientific">Candidatus Magnetobacterium casense</name>
    <dbReference type="NCBI Taxonomy" id="1455061"/>
    <lineage>
        <taxon>Bacteria</taxon>
        <taxon>Pseudomonadati</taxon>
        <taxon>Nitrospirota</taxon>
        <taxon>Thermodesulfovibrionia</taxon>
        <taxon>Thermodesulfovibrionales</taxon>
        <taxon>Candidatus Magnetobacteriaceae</taxon>
        <taxon>Candidatus Magnetobacterium</taxon>
    </lineage>
</organism>
<dbReference type="InterPro" id="IPR054341">
    <property type="entry name" value="GNAT-like_N"/>
</dbReference>
<comment type="caution">
    <text evidence="3">The sequence shown here is derived from an EMBL/GenBank/DDBJ whole genome shotgun (WGS) entry which is preliminary data.</text>
</comment>
<name>A0ABS6S2J9_9BACT</name>
<gene>
    <name evidence="3" type="ORF">HWQ67_15990</name>
</gene>
<accession>A0ABS6S2J9</accession>
<dbReference type="RefSeq" id="WP_218253690.1">
    <property type="nucleotide sequence ID" value="NZ_JABXWD010000438.1"/>
</dbReference>
<dbReference type="Pfam" id="PF22555">
    <property type="entry name" value="DAM-like-phage1"/>
    <property type="match status" value="1"/>
</dbReference>
<evidence type="ECO:0000259" key="2">
    <source>
        <dbReference type="Pfam" id="PF22559"/>
    </source>
</evidence>
<proteinExistence type="predicted"/>
<feature type="domain" description="GNAT-like N-terminal" evidence="1">
    <location>
        <begin position="2"/>
        <end position="223"/>
    </location>
</feature>